<dbReference type="PANTHER" id="PTHR16517">
    <property type="entry name" value="TUBBY-RELATED"/>
    <property type="match status" value="1"/>
</dbReference>
<protein>
    <recommendedName>
        <fullName evidence="2">Tubby C-terminal domain-containing protein</fullName>
    </recommendedName>
</protein>
<comment type="caution">
    <text evidence="3">The sequence shown here is derived from an EMBL/GenBank/DDBJ whole genome shotgun (WGS) entry which is preliminary data.</text>
</comment>
<accession>A0A8S1QQW1</accession>
<keyword evidence="1" id="KW-0472">Membrane</keyword>
<proteinExistence type="predicted"/>
<gene>
    <name evidence="3" type="ORF">PSON_ATCC_30995.1.T1150116</name>
</gene>
<organism evidence="3 4">
    <name type="scientific">Paramecium sonneborni</name>
    <dbReference type="NCBI Taxonomy" id="65129"/>
    <lineage>
        <taxon>Eukaryota</taxon>
        <taxon>Sar</taxon>
        <taxon>Alveolata</taxon>
        <taxon>Ciliophora</taxon>
        <taxon>Intramacronucleata</taxon>
        <taxon>Oligohymenophorea</taxon>
        <taxon>Peniculida</taxon>
        <taxon>Parameciidae</taxon>
        <taxon>Paramecium</taxon>
    </lineage>
</organism>
<feature type="transmembrane region" description="Helical" evidence="1">
    <location>
        <begin position="159"/>
        <end position="180"/>
    </location>
</feature>
<keyword evidence="1" id="KW-0812">Transmembrane</keyword>
<dbReference type="InterPro" id="IPR000007">
    <property type="entry name" value="Tubby_C"/>
</dbReference>
<sequence>MFNNILPKHKQNKDKLSNMGFFGQDCNIQQSNQIKKLKIYVKCMLNQELLVMKPHKIDQQIPDVKIEYCIYIDRKYLMEIQALQVNFNTEEDIVQLIAVCSFGIKIPKDQDFYFFFECFDLLNQSQKKFRQFINTKSQKQIKRLLICSIIMKFQKMIDIIIGLYVEMNFYILMQLALITIQYECLEYSQYFYSYFLDKQQFIDLILLILSWHILKADNSSLILENNNEFCLNILLITWGQKQLQIGTLFFKCMYKKIENRKKPYLQPLQKFQFYKTLRKRTGNCENTDYPHYYQLLDEAQGKQYLAAYQESPHSEILIFEKNQLQYIKYSEEYVGVIERNFWGTQFHIYDYGYPKEVSGKIPKYFGQERRELIVIQYQTNIMAIQPRKFTANMLNLIENQIIQLVQMNAIYNEDKQCYQLKFFGTAKRASAKNFEIIDLQDKNIIYLLHRKLEKNLFNLDYKYPISMLQAFCFSLSSISKKFLVQ</sequence>
<dbReference type="Pfam" id="PF01167">
    <property type="entry name" value="Tub"/>
    <property type="match status" value="2"/>
</dbReference>
<evidence type="ECO:0000259" key="2">
    <source>
        <dbReference type="Pfam" id="PF01167"/>
    </source>
</evidence>
<keyword evidence="4" id="KW-1185">Reference proteome</keyword>
<dbReference type="Proteomes" id="UP000692954">
    <property type="component" value="Unassembled WGS sequence"/>
</dbReference>
<dbReference type="EMBL" id="CAJJDN010000115">
    <property type="protein sequence ID" value="CAD8117921.1"/>
    <property type="molecule type" value="Genomic_DNA"/>
</dbReference>
<evidence type="ECO:0000256" key="1">
    <source>
        <dbReference type="SAM" id="Phobius"/>
    </source>
</evidence>
<reference evidence="3" key="1">
    <citation type="submission" date="2021-01" db="EMBL/GenBank/DDBJ databases">
        <authorList>
            <consortium name="Genoscope - CEA"/>
            <person name="William W."/>
        </authorList>
    </citation>
    <scope>NUCLEOTIDE SEQUENCE</scope>
</reference>
<feature type="domain" description="Tubby C-terminal" evidence="2">
    <location>
        <begin position="400"/>
        <end position="478"/>
    </location>
</feature>
<name>A0A8S1QQW1_9CILI</name>
<evidence type="ECO:0000313" key="3">
    <source>
        <dbReference type="EMBL" id="CAD8117921.1"/>
    </source>
</evidence>
<evidence type="ECO:0000313" key="4">
    <source>
        <dbReference type="Proteomes" id="UP000692954"/>
    </source>
</evidence>
<dbReference type="PANTHER" id="PTHR16517:SF7">
    <property type="entry name" value="PROTEIN KING TUBBY"/>
    <property type="match status" value="1"/>
</dbReference>
<feature type="domain" description="Tubby C-terminal" evidence="2">
    <location>
        <begin position="278"/>
        <end position="395"/>
    </location>
</feature>
<dbReference type="AlphaFoldDB" id="A0A8S1QQW1"/>
<dbReference type="OrthoDB" id="8775810at2759"/>
<keyword evidence="1" id="KW-1133">Transmembrane helix</keyword>